<dbReference type="PANTHER" id="PTHR47504:SF5">
    <property type="entry name" value="RIGHT ORIGIN-BINDING PROTEIN"/>
    <property type="match status" value="1"/>
</dbReference>
<dbReference type="EMBL" id="BAABKO010000001">
    <property type="protein sequence ID" value="GAA4764971.1"/>
    <property type="molecule type" value="Genomic_DNA"/>
</dbReference>
<keyword evidence="6" id="KW-1185">Reference proteome</keyword>
<dbReference type="InterPro" id="IPR009057">
    <property type="entry name" value="Homeodomain-like_sf"/>
</dbReference>
<dbReference type="SUPFAM" id="SSF55136">
    <property type="entry name" value="Probable bacterial effector-binding domain"/>
    <property type="match status" value="1"/>
</dbReference>
<accession>A0ABP8ZT86</accession>
<dbReference type="Proteomes" id="UP001501645">
    <property type="component" value="Unassembled WGS sequence"/>
</dbReference>
<proteinExistence type="predicted"/>
<evidence type="ECO:0000259" key="4">
    <source>
        <dbReference type="PROSITE" id="PS01124"/>
    </source>
</evidence>
<dbReference type="SMART" id="SM00871">
    <property type="entry name" value="AraC_E_bind"/>
    <property type="match status" value="1"/>
</dbReference>
<reference evidence="6" key="1">
    <citation type="journal article" date="2019" name="Int. J. Syst. Evol. Microbiol.">
        <title>The Global Catalogue of Microorganisms (GCM) 10K type strain sequencing project: providing services to taxonomists for standard genome sequencing and annotation.</title>
        <authorList>
            <consortium name="The Broad Institute Genomics Platform"/>
            <consortium name="The Broad Institute Genome Sequencing Center for Infectious Disease"/>
            <person name="Wu L."/>
            <person name="Ma J."/>
        </authorList>
    </citation>
    <scope>NUCLEOTIDE SEQUENCE [LARGE SCALE GENOMIC DNA]</scope>
    <source>
        <strain evidence="6">JCM 18537</strain>
    </source>
</reference>
<dbReference type="RefSeq" id="WP_345435555.1">
    <property type="nucleotide sequence ID" value="NZ_BAABKO010000001.1"/>
</dbReference>
<dbReference type="InterPro" id="IPR010499">
    <property type="entry name" value="AraC_E-bd"/>
</dbReference>
<evidence type="ECO:0000313" key="5">
    <source>
        <dbReference type="EMBL" id="GAA4764971.1"/>
    </source>
</evidence>
<name>A0ABP8ZT86_9MICO</name>
<keyword evidence="3" id="KW-0804">Transcription</keyword>
<dbReference type="PROSITE" id="PS01124">
    <property type="entry name" value="HTH_ARAC_FAMILY_2"/>
    <property type="match status" value="1"/>
</dbReference>
<dbReference type="InterPro" id="IPR011256">
    <property type="entry name" value="Reg_factor_effector_dom_sf"/>
</dbReference>
<dbReference type="PANTHER" id="PTHR47504">
    <property type="entry name" value="RIGHT ORIGIN-BINDING PROTEIN"/>
    <property type="match status" value="1"/>
</dbReference>
<dbReference type="InterPro" id="IPR029442">
    <property type="entry name" value="GyrI-like"/>
</dbReference>
<evidence type="ECO:0000256" key="1">
    <source>
        <dbReference type="ARBA" id="ARBA00023015"/>
    </source>
</evidence>
<protein>
    <submittedName>
        <fullName evidence="5">AraC family transcriptional regulator</fullName>
    </submittedName>
</protein>
<evidence type="ECO:0000256" key="2">
    <source>
        <dbReference type="ARBA" id="ARBA00023125"/>
    </source>
</evidence>
<evidence type="ECO:0000313" key="6">
    <source>
        <dbReference type="Proteomes" id="UP001501645"/>
    </source>
</evidence>
<feature type="domain" description="HTH araC/xylS-type" evidence="4">
    <location>
        <begin position="6"/>
        <end position="104"/>
    </location>
</feature>
<dbReference type="SMART" id="SM00342">
    <property type="entry name" value="HTH_ARAC"/>
    <property type="match status" value="1"/>
</dbReference>
<dbReference type="Gene3D" id="1.10.10.60">
    <property type="entry name" value="Homeodomain-like"/>
    <property type="match status" value="1"/>
</dbReference>
<keyword evidence="2" id="KW-0238">DNA-binding</keyword>
<sequence>MIAELNHLVELIEHDLGDEVDVARAARTAGTTEYHLRRMFSSLAGMPLSEYIRRRRMTAAASAVMAGEHDMLSVAVRFGYGSAEAFGRAFRAVHGIDASAARADGGPLRMQSPLRFRLTIEGSVPMDARIIDRPALRLAGHATRVPLIHRGANPHIQEFVTSLPPSAHTRLKELADGEPRGILQVTDDIEPTAEEGESLLYLHGVAVSEGVDVPDDLDVIEVPAGAWAVFRSEGPHPDALQTVWAATAAEWFPSNAWRLRPGPSIVAILERSADFRTATCELWLPVERV</sequence>
<dbReference type="Gene3D" id="3.20.80.10">
    <property type="entry name" value="Regulatory factor, effector binding domain"/>
    <property type="match status" value="1"/>
</dbReference>
<dbReference type="InterPro" id="IPR018060">
    <property type="entry name" value="HTH_AraC"/>
</dbReference>
<dbReference type="SUPFAM" id="SSF46689">
    <property type="entry name" value="Homeodomain-like"/>
    <property type="match status" value="2"/>
</dbReference>
<evidence type="ECO:0000256" key="3">
    <source>
        <dbReference type="ARBA" id="ARBA00023163"/>
    </source>
</evidence>
<gene>
    <name evidence="5" type="ORF">GCM10023351_04770</name>
</gene>
<dbReference type="Pfam" id="PF12833">
    <property type="entry name" value="HTH_18"/>
    <property type="match status" value="1"/>
</dbReference>
<comment type="caution">
    <text evidence="5">The sequence shown here is derived from an EMBL/GenBank/DDBJ whole genome shotgun (WGS) entry which is preliminary data.</text>
</comment>
<dbReference type="Pfam" id="PF06445">
    <property type="entry name" value="GyrI-like"/>
    <property type="match status" value="1"/>
</dbReference>
<organism evidence="5 6">
    <name type="scientific">Microbacterium gilvum</name>
    <dbReference type="NCBI Taxonomy" id="1336204"/>
    <lineage>
        <taxon>Bacteria</taxon>
        <taxon>Bacillati</taxon>
        <taxon>Actinomycetota</taxon>
        <taxon>Actinomycetes</taxon>
        <taxon>Micrococcales</taxon>
        <taxon>Microbacteriaceae</taxon>
        <taxon>Microbacterium</taxon>
    </lineage>
</organism>
<dbReference type="InterPro" id="IPR050959">
    <property type="entry name" value="MarA-like"/>
</dbReference>
<keyword evidence="1" id="KW-0805">Transcription regulation</keyword>